<sequence length="360" mass="39104">MDDLPQAACYGGSSVGSAVSSVLQTEALAGLGSTITLSVGICVASMCVVLSNFPILPSQNGPSYRACSDHYLIKVLVAIVWLLDTAHQGALIHICHTISFGLFSFASIKDGVRSVAAEILLNLGLLFKGIYLVYRVRLVSNNAWIAGLCGFLALLTLGSGIWFSAKIYLYSCSMSPADIMNEARPYLLISLSMALASDTTIAVFLTTYLYQKRTGFKQSNDIIARIIILTVSTGSLTTCFTIANIVAYTMRPFAFYDFFFNFMLSKLYANALLTMYEHLDPDINVGVDTNICRLNTRSIIRGQHSQPKRDGLDNLDTVPSGMLAARGINESAARTINILVTQSVETDEASSTKQHLKDIV</sequence>
<evidence type="ECO:0000313" key="1">
    <source>
        <dbReference type="EMBL" id="KAJ3552844.1"/>
    </source>
</evidence>
<comment type="caution">
    <text evidence="1">The sequence shown here is derived from an EMBL/GenBank/DDBJ whole genome shotgun (WGS) entry which is preliminary data.</text>
</comment>
<organism evidence="1 2">
    <name type="scientific">Phlebia brevispora</name>
    <dbReference type="NCBI Taxonomy" id="194682"/>
    <lineage>
        <taxon>Eukaryota</taxon>
        <taxon>Fungi</taxon>
        <taxon>Dikarya</taxon>
        <taxon>Basidiomycota</taxon>
        <taxon>Agaricomycotina</taxon>
        <taxon>Agaricomycetes</taxon>
        <taxon>Polyporales</taxon>
        <taxon>Meruliaceae</taxon>
        <taxon>Phlebia</taxon>
    </lineage>
</organism>
<gene>
    <name evidence="1" type="ORF">NM688_g3939</name>
</gene>
<dbReference type="EMBL" id="JANHOG010000610">
    <property type="protein sequence ID" value="KAJ3552844.1"/>
    <property type="molecule type" value="Genomic_DNA"/>
</dbReference>
<proteinExistence type="predicted"/>
<name>A0ACC1T4A4_9APHY</name>
<accession>A0ACC1T4A4</accession>
<evidence type="ECO:0000313" key="2">
    <source>
        <dbReference type="Proteomes" id="UP001148662"/>
    </source>
</evidence>
<dbReference type="Proteomes" id="UP001148662">
    <property type="component" value="Unassembled WGS sequence"/>
</dbReference>
<keyword evidence="2" id="KW-1185">Reference proteome</keyword>
<reference evidence="1" key="1">
    <citation type="submission" date="2022-07" db="EMBL/GenBank/DDBJ databases">
        <title>Genome Sequence of Phlebia brevispora.</title>
        <authorList>
            <person name="Buettner E."/>
        </authorList>
    </citation>
    <scope>NUCLEOTIDE SEQUENCE</scope>
    <source>
        <strain evidence="1">MPL23</strain>
    </source>
</reference>
<protein>
    <submittedName>
        <fullName evidence="1">Uncharacterized protein</fullName>
    </submittedName>
</protein>